<dbReference type="PANTHER" id="PTHR32309">
    <property type="entry name" value="TYROSINE-PROTEIN KINASE"/>
    <property type="match status" value="1"/>
</dbReference>
<keyword evidence="10" id="KW-1185">Reference proteome</keyword>
<feature type="transmembrane region" description="Helical" evidence="7">
    <location>
        <begin position="21"/>
        <end position="40"/>
    </location>
</feature>
<evidence type="ECO:0000256" key="7">
    <source>
        <dbReference type="SAM" id="Phobius"/>
    </source>
</evidence>
<proteinExistence type="inferred from homology"/>
<dbReference type="Proteomes" id="UP001589818">
    <property type="component" value="Unassembled WGS sequence"/>
</dbReference>
<comment type="subcellular location">
    <subcellularLocation>
        <location evidence="1">Cell membrane</location>
        <topology evidence="1">Multi-pass membrane protein</topology>
    </subcellularLocation>
</comment>
<dbReference type="EMBL" id="JBHLVF010000047">
    <property type="protein sequence ID" value="MFC0396062.1"/>
    <property type="molecule type" value="Genomic_DNA"/>
</dbReference>
<keyword evidence="4 7" id="KW-0812">Transmembrane</keyword>
<reference evidence="9 10" key="1">
    <citation type="submission" date="2024-09" db="EMBL/GenBank/DDBJ databases">
        <authorList>
            <person name="Sun Q."/>
            <person name="Mori K."/>
        </authorList>
    </citation>
    <scope>NUCLEOTIDE SEQUENCE [LARGE SCALE GENOMIC DNA]</scope>
    <source>
        <strain evidence="9 10">CCM 4839</strain>
    </source>
</reference>
<comment type="similarity">
    <text evidence="2">Belongs to the CpsC/CapA family.</text>
</comment>
<evidence type="ECO:0000256" key="6">
    <source>
        <dbReference type="ARBA" id="ARBA00023136"/>
    </source>
</evidence>
<dbReference type="RefSeq" id="WP_204817252.1">
    <property type="nucleotide sequence ID" value="NZ_JANHOF010000002.1"/>
</dbReference>
<evidence type="ECO:0000313" key="9">
    <source>
        <dbReference type="EMBL" id="MFC0396062.1"/>
    </source>
</evidence>
<evidence type="ECO:0000256" key="3">
    <source>
        <dbReference type="ARBA" id="ARBA00022475"/>
    </source>
</evidence>
<organism evidence="9 10">
    <name type="scientific">Paenibacillus mendelii</name>
    <dbReference type="NCBI Taxonomy" id="206163"/>
    <lineage>
        <taxon>Bacteria</taxon>
        <taxon>Bacillati</taxon>
        <taxon>Bacillota</taxon>
        <taxon>Bacilli</taxon>
        <taxon>Bacillales</taxon>
        <taxon>Paenibacillaceae</taxon>
        <taxon>Paenibacillus</taxon>
    </lineage>
</organism>
<accession>A0ABV6JK47</accession>
<dbReference type="PANTHER" id="PTHR32309:SF31">
    <property type="entry name" value="CAPSULAR EXOPOLYSACCHARIDE FAMILY"/>
    <property type="match status" value="1"/>
</dbReference>
<keyword evidence="5 7" id="KW-1133">Transmembrane helix</keyword>
<comment type="caution">
    <text evidence="9">The sequence shown here is derived from an EMBL/GenBank/DDBJ whole genome shotgun (WGS) entry which is preliminary data.</text>
</comment>
<evidence type="ECO:0000259" key="8">
    <source>
        <dbReference type="Pfam" id="PF02706"/>
    </source>
</evidence>
<protein>
    <submittedName>
        <fullName evidence="9">YveK family protein</fullName>
    </submittedName>
</protein>
<feature type="domain" description="Polysaccharide chain length determinant N-terminal" evidence="8">
    <location>
        <begin position="9"/>
        <end position="83"/>
    </location>
</feature>
<evidence type="ECO:0000313" key="10">
    <source>
        <dbReference type="Proteomes" id="UP001589818"/>
    </source>
</evidence>
<dbReference type="Pfam" id="PF02706">
    <property type="entry name" value="Wzz"/>
    <property type="match status" value="1"/>
</dbReference>
<keyword evidence="6 7" id="KW-0472">Membrane</keyword>
<gene>
    <name evidence="9" type="ORF">ACFFJ8_32400</name>
</gene>
<sequence>MNNLRTAKEINIKEWLLVLKQRWITILIVAVLIAAAGMLYSSRPATPLYQVSARIIIHSQIDAFNTFRVLLKEPVVLQKVAAELKLNRSANQLRGQVLTNSVDGTQVILVSVVDPDPMVAAAIANATVKQFRETAKELLNFTGVTVLSDADGSGYYEPINPPQQTRNNILSIMIGLVLGIGAAFLRHSLDDTIRKESHLKDFAGIPVLGSVTRIKPKRLTKKAKQLTAGISVRGETVGS</sequence>
<dbReference type="InterPro" id="IPR050445">
    <property type="entry name" value="Bact_polysacc_biosynth/exp"/>
</dbReference>
<evidence type="ECO:0000256" key="5">
    <source>
        <dbReference type="ARBA" id="ARBA00022989"/>
    </source>
</evidence>
<name>A0ABV6JK47_9BACL</name>
<evidence type="ECO:0000256" key="4">
    <source>
        <dbReference type="ARBA" id="ARBA00022692"/>
    </source>
</evidence>
<dbReference type="InterPro" id="IPR003856">
    <property type="entry name" value="LPS_length_determ_N"/>
</dbReference>
<keyword evidence="3" id="KW-1003">Cell membrane</keyword>
<evidence type="ECO:0000256" key="1">
    <source>
        <dbReference type="ARBA" id="ARBA00004651"/>
    </source>
</evidence>
<evidence type="ECO:0000256" key="2">
    <source>
        <dbReference type="ARBA" id="ARBA00006683"/>
    </source>
</evidence>